<name>A0A9D4AXR4_9SAUR</name>
<keyword evidence="1" id="KW-0732">Signal</keyword>
<feature type="signal peptide" evidence="1">
    <location>
        <begin position="1"/>
        <end position="18"/>
    </location>
</feature>
<dbReference type="EMBL" id="JAHDVG010000480">
    <property type="protein sequence ID" value="KAH1174448.1"/>
    <property type="molecule type" value="Genomic_DNA"/>
</dbReference>
<keyword evidence="3" id="KW-1185">Reference proteome</keyword>
<dbReference type="Proteomes" id="UP000827986">
    <property type="component" value="Unassembled WGS sequence"/>
</dbReference>
<sequence length="205" mass="22608">MWWSWDTAFAFSLCHIGAAKMTHVKPNSMMNRNSPAKNTSAYTAWSQRPKGQVTLCSCPLKTQTHFLGFCSKQLGEPQACLLPGCHLNGLGRSKQPGKTLKNCSKNKSFSTESVTSVGKLPAFSVWLHRLITIVQRHLGALRRSARQCAPSFIFVMLSLPPQTTCASHALVQSYLLDWMLFGAGIVTGPMFAQRNGAQNQLVPRN</sequence>
<proteinExistence type="predicted"/>
<comment type="caution">
    <text evidence="2">The sequence shown here is derived from an EMBL/GenBank/DDBJ whole genome shotgun (WGS) entry which is preliminary data.</text>
</comment>
<gene>
    <name evidence="2" type="ORF">KIL84_002592</name>
</gene>
<evidence type="ECO:0000313" key="2">
    <source>
        <dbReference type="EMBL" id="KAH1174448.1"/>
    </source>
</evidence>
<feature type="chain" id="PRO_5039150234" description="Secreted protein" evidence="1">
    <location>
        <begin position="19"/>
        <end position="205"/>
    </location>
</feature>
<reference evidence="2" key="1">
    <citation type="submission" date="2021-09" db="EMBL/GenBank/DDBJ databases">
        <title>The genome of Mauremys mutica provides insights into the evolution of semi-aquatic lifestyle.</title>
        <authorList>
            <person name="Gong S."/>
            <person name="Gao Y."/>
        </authorList>
    </citation>
    <scope>NUCLEOTIDE SEQUENCE</scope>
    <source>
        <strain evidence="2">MM-2020</strain>
        <tissue evidence="2">Muscle</tissue>
    </source>
</reference>
<organism evidence="2 3">
    <name type="scientific">Mauremys mutica</name>
    <name type="common">yellowpond turtle</name>
    <dbReference type="NCBI Taxonomy" id="74926"/>
    <lineage>
        <taxon>Eukaryota</taxon>
        <taxon>Metazoa</taxon>
        <taxon>Chordata</taxon>
        <taxon>Craniata</taxon>
        <taxon>Vertebrata</taxon>
        <taxon>Euteleostomi</taxon>
        <taxon>Archelosauria</taxon>
        <taxon>Testudinata</taxon>
        <taxon>Testudines</taxon>
        <taxon>Cryptodira</taxon>
        <taxon>Durocryptodira</taxon>
        <taxon>Testudinoidea</taxon>
        <taxon>Geoemydidae</taxon>
        <taxon>Geoemydinae</taxon>
        <taxon>Mauremys</taxon>
    </lineage>
</organism>
<dbReference type="AlphaFoldDB" id="A0A9D4AXR4"/>
<accession>A0A9D4AXR4</accession>
<evidence type="ECO:0000256" key="1">
    <source>
        <dbReference type="SAM" id="SignalP"/>
    </source>
</evidence>
<evidence type="ECO:0000313" key="3">
    <source>
        <dbReference type="Proteomes" id="UP000827986"/>
    </source>
</evidence>
<protein>
    <recommendedName>
        <fullName evidence="4">Secreted protein</fullName>
    </recommendedName>
</protein>
<evidence type="ECO:0008006" key="4">
    <source>
        <dbReference type="Google" id="ProtNLM"/>
    </source>
</evidence>